<keyword evidence="9" id="KW-1185">Reference proteome</keyword>
<reference evidence="9" key="1">
    <citation type="submission" date="2011-08" db="EMBL/GenBank/DDBJ databases">
        <title>The draft genome of Latimeria chalumnae.</title>
        <authorList>
            <person name="Di Palma F."/>
            <person name="Alfoldi J."/>
            <person name="Johnson J."/>
            <person name="Berlin A."/>
            <person name="Gnerre S."/>
            <person name="Jaffe D."/>
            <person name="MacCallum I."/>
            <person name="Young S."/>
            <person name="Walker B.J."/>
            <person name="Lander E."/>
            <person name="Lindblad-Toh K."/>
        </authorList>
    </citation>
    <scope>NUCLEOTIDE SEQUENCE [LARGE SCALE GENOMIC DNA]</scope>
    <source>
        <strain evidence="9">Wild caught</strain>
    </source>
</reference>
<dbReference type="FunCoup" id="H2ZXV8">
    <property type="interactions" value="323"/>
</dbReference>
<dbReference type="InterPro" id="IPR036116">
    <property type="entry name" value="FN3_sf"/>
</dbReference>
<protein>
    <recommendedName>
        <fullName evidence="5">Interleukin-12 subunit beta</fullName>
        <shortName evidence="5">IL-12B</shortName>
    </recommendedName>
    <alternativeName>
        <fullName evidence="5">Cytotoxic lymphocyte maturation factor 40 kDa subunit</fullName>
    </alternativeName>
    <alternativeName>
        <fullName evidence="5">IL-12 subunit p40</fullName>
    </alternativeName>
</protein>
<dbReference type="InParanoid" id="H2ZXV8"/>
<dbReference type="PROSITE" id="PS50835">
    <property type="entry name" value="IG_LIKE"/>
    <property type="match status" value="1"/>
</dbReference>
<dbReference type="AlphaFoldDB" id="H2ZXV8"/>
<keyword evidence="5" id="KW-0964">Secreted</keyword>
<dbReference type="InterPro" id="IPR007110">
    <property type="entry name" value="Ig-like_dom"/>
</dbReference>
<dbReference type="Pfam" id="PF10420">
    <property type="entry name" value="IL12p40_C"/>
    <property type="match status" value="1"/>
</dbReference>
<dbReference type="EMBL" id="AFYH01230441">
    <property type="status" value="NOT_ANNOTATED_CDS"/>
    <property type="molecule type" value="Genomic_DNA"/>
</dbReference>
<name>H2ZXV8_LATCH</name>
<comment type="subcellular location">
    <subcellularLocation>
        <location evidence="5">Secreted</location>
    </subcellularLocation>
</comment>
<feature type="domain" description="Ig-like" evidence="6">
    <location>
        <begin position="26"/>
        <end position="104"/>
    </location>
</feature>
<dbReference type="Ensembl" id="ENSLACT00000002247.1">
    <property type="protein sequence ID" value="ENSLACP00000002229.1"/>
    <property type="gene ID" value="ENSLACG00000001990.1"/>
</dbReference>
<evidence type="ECO:0000259" key="7">
    <source>
        <dbReference type="PROSITE" id="PS50853"/>
    </source>
</evidence>
<dbReference type="HOGENOM" id="CLU_071206_1_0_1"/>
<dbReference type="GO" id="GO:0005125">
    <property type="term" value="F:cytokine activity"/>
    <property type="evidence" value="ECO:0007669"/>
    <property type="project" value="UniProtKB-KW"/>
</dbReference>
<dbReference type="PROSITE" id="PS50853">
    <property type="entry name" value="FN3"/>
    <property type="match status" value="1"/>
</dbReference>
<feature type="domain" description="Fibronectin type-III" evidence="7">
    <location>
        <begin position="238"/>
        <end position="329"/>
    </location>
</feature>
<dbReference type="EMBL" id="AFYH01230442">
    <property type="status" value="NOT_ANNOTATED_CDS"/>
    <property type="molecule type" value="Genomic_DNA"/>
</dbReference>
<keyword evidence="1 5" id="KW-0732">Signal</keyword>
<dbReference type="SUPFAM" id="SSF49265">
    <property type="entry name" value="Fibronectin type III"/>
    <property type="match status" value="2"/>
</dbReference>
<evidence type="ECO:0000313" key="8">
    <source>
        <dbReference type="Ensembl" id="ENSLACP00000002229.1"/>
    </source>
</evidence>
<dbReference type="InterPro" id="IPR015528">
    <property type="entry name" value="IL-12_beta"/>
</dbReference>
<evidence type="ECO:0000256" key="3">
    <source>
        <dbReference type="ARBA" id="ARBA00023180"/>
    </source>
</evidence>
<reference evidence="8" key="2">
    <citation type="submission" date="2025-08" db="UniProtKB">
        <authorList>
            <consortium name="Ensembl"/>
        </authorList>
    </citation>
    <scope>IDENTIFICATION</scope>
</reference>
<dbReference type="PIRSF" id="PIRSF038007">
    <property type="entry name" value="IL_12_beta"/>
    <property type="match status" value="1"/>
</dbReference>
<dbReference type="InterPro" id="IPR019482">
    <property type="entry name" value="IL-12_beta_cen-dom"/>
</dbReference>
<keyword evidence="2" id="KW-1015">Disulfide bond</keyword>
<dbReference type="Bgee" id="ENSLACG00000001990">
    <property type="expression patterns" value="Expressed in mesonephros"/>
</dbReference>
<dbReference type="Gene3D" id="2.60.40.10">
    <property type="entry name" value="Immunoglobulins"/>
    <property type="match status" value="3"/>
</dbReference>
<evidence type="ECO:0000256" key="1">
    <source>
        <dbReference type="ARBA" id="ARBA00022729"/>
    </source>
</evidence>
<gene>
    <name evidence="5" type="primary">IL12B</name>
    <name evidence="8" type="synonym">IL12BA</name>
</gene>
<evidence type="ECO:0000256" key="4">
    <source>
        <dbReference type="ARBA" id="ARBA00023319"/>
    </source>
</evidence>
<accession>H2ZXV8</accession>
<comment type="similarity">
    <text evidence="5">Belongs to the IL-12B family.</text>
</comment>
<comment type="subunit">
    <text evidence="5">Heterodimer with IL12A; disulfide-linked. The heterodimer is known as interleukin IL-12.</text>
</comment>
<dbReference type="Proteomes" id="UP000008672">
    <property type="component" value="Unassembled WGS sequence"/>
</dbReference>
<feature type="chain" id="PRO_5009367213" description="Interleukin-12 subunit beta" evidence="5">
    <location>
        <begin position="21"/>
        <end position="329"/>
    </location>
</feature>
<keyword evidence="3 5" id="KW-0325">Glycoprotein</keyword>
<dbReference type="GO" id="GO:0005615">
    <property type="term" value="C:extracellular space"/>
    <property type="evidence" value="ECO:0007669"/>
    <property type="project" value="UniProtKB-KW"/>
</dbReference>
<dbReference type="InterPro" id="IPR013783">
    <property type="entry name" value="Ig-like_fold"/>
</dbReference>
<sequence>MHFLWIIFSLLCWSVNPLEGKWLFKPNIYIVDSEMTPDTPAEPITLHCDAPEDQNPSGIVWKRNFGEGPYKIPEKGNTITINVKDYPDAGNYTCHLASKDEIINYTVIAIHVVNKGKKEENSKKILKKIDGPKQTRFVDCEARSYCGAFNCSWTLDKKTGKENVMFSIKFLEGFKSNRSVICDEPTTTDDLTYTAECRDQNFCPYAEEDTPIDISLQVIQGIQYENYTETFFIRDIVKPDPPQHLTMKKENNNLTISWQYPEFWSKPHSYFPLTFEVKVTEEQKAEKVNSYFTDEEEKVITVNPGKNYCVCVRAKDRYFNSRWSSWNCE</sequence>
<dbReference type="InterPro" id="IPR015373">
    <property type="entry name" value="Interferon/interleukin_rcp_dom"/>
</dbReference>
<evidence type="ECO:0000256" key="2">
    <source>
        <dbReference type="ARBA" id="ARBA00023157"/>
    </source>
</evidence>
<dbReference type="OMA" id="EANNYSG"/>
<dbReference type="InterPro" id="IPR036179">
    <property type="entry name" value="Ig-like_dom_sf"/>
</dbReference>
<keyword evidence="4 5" id="KW-0393">Immunoglobulin domain</keyword>
<proteinExistence type="inferred from homology"/>
<dbReference type="GeneTree" id="ENSGT00390000012630"/>
<dbReference type="eggNOG" id="ENOG502RZMA">
    <property type="taxonomic scope" value="Eukaryota"/>
</dbReference>
<reference evidence="8" key="3">
    <citation type="submission" date="2025-09" db="UniProtKB">
        <authorList>
            <consortium name="Ensembl"/>
        </authorList>
    </citation>
    <scope>IDENTIFICATION</scope>
</reference>
<dbReference type="CDD" id="cd00063">
    <property type="entry name" value="FN3"/>
    <property type="match status" value="1"/>
</dbReference>
<evidence type="ECO:0000256" key="5">
    <source>
        <dbReference type="RuleBase" id="RU281113"/>
    </source>
</evidence>
<dbReference type="SUPFAM" id="SSF48726">
    <property type="entry name" value="Immunoglobulin"/>
    <property type="match status" value="1"/>
</dbReference>
<dbReference type="PRINTS" id="PR01928">
    <property type="entry name" value="INTRLEUKN12B"/>
</dbReference>
<organism evidence="8 9">
    <name type="scientific">Latimeria chalumnae</name>
    <name type="common">Coelacanth</name>
    <dbReference type="NCBI Taxonomy" id="7897"/>
    <lineage>
        <taxon>Eukaryota</taxon>
        <taxon>Metazoa</taxon>
        <taxon>Chordata</taxon>
        <taxon>Craniata</taxon>
        <taxon>Vertebrata</taxon>
        <taxon>Euteleostomi</taxon>
        <taxon>Coelacanthiformes</taxon>
        <taxon>Coelacanthidae</taxon>
        <taxon>Latimeria</taxon>
    </lineage>
</organism>
<dbReference type="GO" id="GO:0004896">
    <property type="term" value="F:cytokine receptor activity"/>
    <property type="evidence" value="ECO:0007669"/>
    <property type="project" value="UniProtKB-UniRule"/>
</dbReference>
<dbReference type="InterPro" id="IPR003961">
    <property type="entry name" value="FN3_dom"/>
</dbReference>
<dbReference type="PANTHER" id="PTHR48485">
    <property type="entry name" value="INTERLEUKIN-12 SUBUNIT BETA-RELATED"/>
    <property type="match status" value="1"/>
</dbReference>
<evidence type="ECO:0000313" key="9">
    <source>
        <dbReference type="Proteomes" id="UP000008672"/>
    </source>
</evidence>
<keyword evidence="5" id="KW-0202">Cytokine</keyword>
<feature type="signal peptide" evidence="5">
    <location>
        <begin position="1"/>
        <end position="20"/>
    </location>
</feature>
<dbReference type="InterPro" id="IPR050676">
    <property type="entry name" value="IL-12"/>
</dbReference>
<evidence type="ECO:0000259" key="6">
    <source>
        <dbReference type="PROSITE" id="PS50835"/>
    </source>
</evidence>
<dbReference type="PANTHER" id="PTHR48485:SF4">
    <property type="entry name" value="INTERLEUKIN-12 SUBUNIT BETA"/>
    <property type="match status" value="1"/>
</dbReference>
<dbReference type="Pfam" id="PF09294">
    <property type="entry name" value="Interfer-bind"/>
    <property type="match status" value="1"/>
</dbReference>